<name>A0ABN7AP34_9HEMI</name>
<organism evidence="1 2">
    <name type="scientific">Nesidiocoris tenuis</name>
    <dbReference type="NCBI Taxonomy" id="355587"/>
    <lineage>
        <taxon>Eukaryota</taxon>
        <taxon>Metazoa</taxon>
        <taxon>Ecdysozoa</taxon>
        <taxon>Arthropoda</taxon>
        <taxon>Hexapoda</taxon>
        <taxon>Insecta</taxon>
        <taxon>Pterygota</taxon>
        <taxon>Neoptera</taxon>
        <taxon>Paraneoptera</taxon>
        <taxon>Hemiptera</taxon>
        <taxon>Heteroptera</taxon>
        <taxon>Panheteroptera</taxon>
        <taxon>Cimicomorpha</taxon>
        <taxon>Miridae</taxon>
        <taxon>Dicyphina</taxon>
        <taxon>Nesidiocoris</taxon>
    </lineage>
</organism>
<dbReference type="EMBL" id="AP028912">
    <property type="protein sequence ID" value="BES93981.1"/>
    <property type="molecule type" value="Genomic_DNA"/>
</dbReference>
<evidence type="ECO:0000313" key="2">
    <source>
        <dbReference type="Proteomes" id="UP001307889"/>
    </source>
</evidence>
<dbReference type="Proteomes" id="UP001307889">
    <property type="component" value="Chromosome 4"/>
</dbReference>
<proteinExistence type="predicted"/>
<gene>
    <name evidence="1" type="ORF">NTJ_06790</name>
</gene>
<evidence type="ECO:0000313" key="1">
    <source>
        <dbReference type="EMBL" id="BES93981.1"/>
    </source>
</evidence>
<sequence length="84" mass="9246">MTAKVKLPRGWGGVERLRVSGWGRRAAVEGASDDGRDGAPVPTGAVVSNAPWGRSCVRHCRPYAPRPWVRPAARLLLRTRTRRC</sequence>
<keyword evidence="2" id="KW-1185">Reference proteome</keyword>
<reference evidence="1 2" key="1">
    <citation type="submission" date="2023-09" db="EMBL/GenBank/DDBJ databases">
        <title>Nesidiocoris tenuis whole genome shotgun sequence.</title>
        <authorList>
            <person name="Shibata T."/>
            <person name="Shimoda M."/>
            <person name="Kobayashi T."/>
            <person name="Uehara T."/>
        </authorList>
    </citation>
    <scope>NUCLEOTIDE SEQUENCE [LARGE SCALE GENOMIC DNA]</scope>
    <source>
        <strain evidence="1 2">Japan</strain>
    </source>
</reference>
<protein>
    <submittedName>
        <fullName evidence="1">Uncharacterized protein</fullName>
    </submittedName>
</protein>
<accession>A0ABN7AP34</accession>